<comment type="caution">
    <text evidence="2">The sequence shown here is derived from an EMBL/GenBank/DDBJ whole genome shotgun (WGS) entry which is preliminary data.</text>
</comment>
<keyword evidence="3" id="KW-1185">Reference proteome</keyword>
<dbReference type="InterPro" id="IPR011989">
    <property type="entry name" value="ARM-like"/>
</dbReference>
<organism evidence="2 3">
    <name type="scientific">Pichia membranifaciens</name>
    <dbReference type="NCBI Taxonomy" id="4926"/>
    <lineage>
        <taxon>Eukaryota</taxon>
        <taxon>Fungi</taxon>
        <taxon>Dikarya</taxon>
        <taxon>Ascomycota</taxon>
        <taxon>Saccharomycotina</taxon>
        <taxon>Pichiomycetes</taxon>
        <taxon>Pichiales</taxon>
        <taxon>Pichiaceae</taxon>
        <taxon>Pichia</taxon>
    </lineage>
</organism>
<dbReference type="AlphaFoldDB" id="A0A1Q2YH01"/>
<dbReference type="Gene3D" id="1.25.10.10">
    <property type="entry name" value="Leucine-rich Repeat Variant"/>
    <property type="match status" value="1"/>
</dbReference>
<gene>
    <name evidence="2" type="ORF">PMKS-002236</name>
</gene>
<proteinExistence type="predicted"/>
<dbReference type="PANTHER" id="PTHR13347:SF1">
    <property type="entry name" value="HEAT REPEAT-CONTAINING PROTEIN 3"/>
    <property type="match status" value="1"/>
</dbReference>
<dbReference type="OrthoDB" id="288703at2759"/>
<evidence type="ECO:0000313" key="3">
    <source>
        <dbReference type="Proteomes" id="UP000186136"/>
    </source>
</evidence>
<protein>
    <recommendedName>
        <fullName evidence="4">Synchronized import protein 1</fullName>
    </recommendedName>
</protein>
<dbReference type="GO" id="GO:0042273">
    <property type="term" value="P:ribosomal large subunit biogenesis"/>
    <property type="evidence" value="ECO:0007669"/>
    <property type="project" value="TreeGrafter"/>
</dbReference>
<evidence type="ECO:0000256" key="1">
    <source>
        <dbReference type="SAM" id="MobiDB-lite"/>
    </source>
</evidence>
<feature type="compositionally biased region" description="Basic residues" evidence="1">
    <location>
        <begin position="1"/>
        <end position="18"/>
    </location>
</feature>
<sequence length="612" mass="70062">MAKLKKRSKLSQQRHRANQLKNPNGANGKKNDSNKSIKVNSMLDKIKATSTCSVNEKLITINSILVQCNNDEMTRKMFLKNDLVKIVLNDLLKQESQFDEIVVSSLDLLKHLIVEENYDLSIYLWRNGIWDIIYSNITKAFDSLSHLNDSNVDVLSKDLLLSYINNLIGILDNLVMELNLETINGSLIPQLVGSNVLNGLFSLFNFETTSKFNISLSLSVLQFVYDLSSISENFLKDVLLNNTEFKDVFEKLLSNSGTIFGKTPLGRIYLVGIKLQILEIQDDLTSNLDSTLGEIFNILTEIDFNSEKDDEFQIVDISLDLLTTIIEIKGSLLLEDSSNKDKVFISQCTDNILPFLGKLFEVNFKNNKKLICLNNLIIYLKSNNCVNEKLLSDLENLNSNKIANDFTTLLQSSDKSDLDLELLVDFLNFKLNLLEIDPSKFASEETQVNALIELGMKMSSIDVAIDSELQLQFITSLLIYLSLLAKCIENIETTKAIVNFIIRYNITIPFSFYNTQLKSGLNISKFHHKYHYFVEETVTLAINSIFEMFDDDYPYNRPIYHGENLNEILISVLGDYKKLYKNIDKNLNLRLKKQTEETLNNLQRFIEYKKTE</sequence>
<dbReference type="PANTHER" id="PTHR13347">
    <property type="entry name" value="HEAT REPEAT-CONTAINING PROTEIN 3"/>
    <property type="match status" value="1"/>
</dbReference>
<dbReference type="GO" id="GO:0051082">
    <property type="term" value="F:unfolded protein binding"/>
    <property type="evidence" value="ECO:0007669"/>
    <property type="project" value="TreeGrafter"/>
</dbReference>
<dbReference type="Proteomes" id="UP000186136">
    <property type="component" value="Unassembled WGS sequence"/>
</dbReference>
<evidence type="ECO:0000313" key="2">
    <source>
        <dbReference type="EMBL" id="GAV28761.1"/>
    </source>
</evidence>
<dbReference type="InterPro" id="IPR052616">
    <property type="entry name" value="SYO1-like"/>
</dbReference>
<feature type="region of interest" description="Disordered" evidence="1">
    <location>
        <begin position="1"/>
        <end position="35"/>
    </location>
</feature>
<name>A0A1Q2YH01_9ASCO</name>
<accession>A0A1Q2YH01</accession>
<evidence type="ECO:0008006" key="4">
    <source>
        <dbReference type="Google" id="ProtNLM"/>
    </source>
</evidence>
<reference evidence="2 3" key="1">
    <citation type="submission" date="2016-08" db="EMBL/GenBank/DDBJ databases">
        <title>Whole genome shotgun sequence of Pichia membranifaciens KS47-1.</title>
        <authorList>
            <person name="Konishi M."/>
            <person name="Ishida M."/>
            <person name="Arakawa T."/>
            <person name="Kato Y."/>
            <person name="Horiuchi J."/>
        </authorList>
    </citation>
    <scope>NUCLEOTIDE SEQUENCE [LARGE SCALE GENOMIC DNA]</scope>
    <source>
        <strain evidence="2 3">KS47-1</strain>
    </source>
</reference>
<dbReference type="GO" id="GO:0006606">
    <property type="term" value="P:protein import into nucleus"/>
    <property type="evidence" value="ECO:0007669"/>
    <property type="project" value="TreeGrafter"/>
</dbReference>
<dbReference type="EMBL" id="BDGI01000085">
    <property type="protein sequence ID" value="GAV28761.1"/>
    <property type="molecule type" value="Genomic_DNA"/>
</dbReference>